<feature type="non-terminal residue" evidence="5">
    <location>
        <position position="484"/>
    </location>
</feature>
<dbReference type="GO" id="GO:0006508">
    <property type="term" value="P:proteolysis"/>
    <property type="evidence" value="ECO:0007669"/>
    <property type="project" value="UniProtKB-KW"/>
</dbReference>
<reference evidence="5" key="1">
    <citation type="submission" date="2025-08" db="UniProtKB">
        <authorList>
            <consortium name="RefSeq"/>
        </authorList>
    </citation>
    <scope>IDENTIFICATION</scope>
</reference>
<evidence type="ECO:0000313" key="4">
    <source>
        <dbReference type="Proteomes" id="UP000515152"/>
    </source>
</evidence>
<feature type="compositionally biased region" description="Basic residues" evidence="2">
    <location>
        <begin position="466"/>
        <end position="476"/>
    </location>
</feature>
<dbReference type="PANTHER" id="PTHR24006">
    <property type="entry name" value="UBIQUITIN CARBOXYL-TERMINAL HYDROLASE"/>
    <property type="match status" value="1"/>
</dbReference>
<gene>
    <name evidence="5" type="primary">LOC122130428</name>
</gene>
<feature type="region of interest" description="Disordered" evidence="2">
    <location>
        <begin position="69"/>
        <end position="95"/>
    </location>
</feature>
<proteinExistence type="inferred from homology"/>
<feature type="compositionally biased region" description="Polar residues" evidence="2">
    <location>
        <begin position="74"/>
        <end position="94"/>
    </location>
</feature>
<evidence type="ECO:0000256" key="1">
    <source>
        <dbReference type="RuleBase" id="RU366025"/>
    </source>
</evidence>
<dbReference type="RefSeq" id="XP_042561096.1">
    <property type="nucleotide sequence ID" value="XM_042705162.1"/>
</dbReference>
<feature type="domain" description="USP" evidence="3">
    <location>
        <begin position="115"/>
        <end position="392"/>
    </location>
</feature>
<evidence type="ECO:0000256" key="2">
    <source>
        <dbReference type="SAM" id="MobiDB-lite"/>
    </source>
</evidence>
<organism evidence="4 5">
    <name type="scientific">Clupea harengus</name>
    <name type="common">Atlantic herring</name>
    <dbReference type="NCBI Taxonomy" id="7950"/>
    <lineage>
        <taxon>Eukaryota</taxon>
        <taxon>Metazoa</taxon>
        <taxon>Chordata</taxon>
        <taxon>Craniata</taxon>
        <taxon>Vertebrata</taxon>
        <taxon>Euteleostomi</taxon>
        <taxon>Actinopterygii</taxon>
        <taxon>Neopterygii</taxon>
        <taxon>Teleostei</taxon>
        <taxon>Clupei</taxon>
        <taxon>Clupeiformes</taxon>
        <taxon>Clupeoidei</taxon>
        <taxon>Clupeidae</taxon>
        <taxon>Clupea</taxon>
    </lineage>
</organism>
<dbReference type="PROSITE" id="PS00973">
    <property type="entry name" value="USP_2"/>
    <property type="match status" value="1"/>
</dbReference>
<dbReference type="PANTHER" id="PTHR24006:SF899">
    <property type="entry name" value="UBIQUITIN CARBOXYL-TERMINAL HYDROLASE"/>
    <property type="match status" value="1"/>
</dbReference>
<dbReference type="GO" id="GO:0005634">
    <property type="term" value="C:nucleus"/>
    <property type="evidence" value="ECO:0007669"/>
    <property type="project" value="TreeGrafter"/>
</dbReference>
<keyword evidence="1" id="KW-0645">Protease</keyword>
<comment type="similarity">
    <text evidence="1">Belongs to the peptidase C19 family.</text>
</comment>
<evidence type="ECO:0000259" key="3">
    <source>
        <dbReference type="PROSITE" id="PS50235"/>
    </source>
</evidence>
<protein>
    <recommendedName>
        <fullName evidence="1">Ubiquitin carboxyl-terminal hydrolase</fullName>
        <ecNumber evidence="1">3.4.19.12</ecNumber>
    </recommendedName>
</protein>
<dbReference type="PROSITE" id="PS00972">
    <property type="entry name" value="USP_1"/>
    <property type="match status" value="1"/>
</dbReference>
<feature type="region of interest" description="Disordered" evidence="2">
    <location>
        <begin position="392"/>
        <end position="413"/>
    </location>
</feature>
<accession>A0A8M1KAL5</accession>
<keyword evidence="1" id="KW-0788">Thiol protease</keyword>
<dbReference type="Proteomes" id="UP000515152">
    <property type="component" value="Unplaced"/>
</dbReference>
<dbReference type="EC" id="3.4.19.12" evidence="1"/>
<dbReference type="OrthoDB" id="292964at2759"/>
<dbReference type="AlphaFoldDB" id="A0A8M1KAL5"/>
<dbReference type="InterPro" id="IPR028889">
    <property type="entry name" value="USP"/>
</dbReference>
<sequence>METSTSSEADLKLLALSKDTQDVQPPDVQTFPLPEKWKTTFSSAEIRITDATSDALYLFLHSKSNGDTKEITQEGATSSSVTELKHSQTSSETQIPKEIKNDTATEKHFCQVVYNGLKNQGATCYLNSALQVLFMTKEFREVVERLQITSNDNEVHYQLQQLFENLKGDHKCVSTVKITKSLSIKNVFEQQDAVEWFEKILSVVSPDASQVYEGTLRKTLRCLKHNGESYEDSQFLSLPISINAGLDVVFSMVDGLEAFFQTKRFDVDNWLYCDDCDEKTDMEISFNIQEYPTILTLHLKRFYFDYMTMGYQKNCCPMDIPSTLTHFKSCTYDLYGVINHSGVYGGGHYDAYIQSPENKDWYCFNDSHVIKVTDKDFLKRSKTAYMIVYRKRESSSSSPHQEENTMETSTEEAFKTATADEIPKEIKNDTVTENHVCQNIVLTQQVGHSTHSEVVNSGGPLNSKVRVSKPKKSKKKIKEESCVK</sequence>
<dbReference type="InterPro" id="IPR001394">
    <property type="entry name" value="Peptidase_C19_UCH"/>
</dbReference>
<evidence type="ECO:0000313" key="5">
    <source>
        <dbReference type="RefSeq" id="XP_042561096.1"/>
    </source>
</evidence>
<dbReference type="PROSITE" id="PS50235">
    <property type="entry name" value="USP_3"/>
    <property type="match status" value="1"/>
</dbReference>
<dbReference type="InterPro" id="IPR050164">
    <property type="entry name" value="Peptidase_C19"/>
</dbReference>
<dbReference type="GO" id="GO:0016579">
    <property type="term" value="P:protein deubiquitination"/>
    <property type="evidence" value="ECO:0007669"/>
    <property type="project" value="InterPro"/>
</dbReference>
<feature type="region of interest" description="Disordered" evidence="2">
    <location>
        <begin position="451"/>
        <end position="484"/>
    </location>
</feature>
<dbReference type="InterPro" id="IPR018200">
    <property type="entry name" value="USP_CS"/>
</dbReference>
<keyword evidence="1" id="KW-0833">Ubl conjugation pathway</keyword>
<keyword evidence="4" id="KW-1185">Reference proteome</keyword>
<name>A0A8M1KAL5_CLUHA</name>
<dbReference type="KEGG" id="char:122130428"/>
<dbReference type="GO" id="GO:0005829">
    <property type="term" value="C:cytosol"/>
    <property type="evidence" value="ECO:0007669"/>
    <property type="project" value="TreeGrafter"/>
</dbReference>
<dbReference type="GeneID" id="122130428"/>
<dbReference type="Pfam" id="PF00443">
    <property type="entry name" value="UCH"/>
    <property type="match status" value="1"/>
</dbReference>
<dbReference type="GO" id="GO:0004843">
    <property type="term" value="F:cysteine-type deubiquitinase activity"/>
    <property type="evidence" value="ECO:0007669"/>
    <property type="project" value="UniProtKB-UniRule"/>
</dbReference>
<comment type="catalytic activity">
    <reaction evidence="1">
        <text>Thiol-dependent hydrolysis of ester, thioester, amide, peptide and isopeptide bonds formed by the C-terminal Gly of ubiquitin (a 76-residue protein attached to proteins as an intracellular targeting signal).</text>
        <dbReference type="EC" id="3.4.19.12"/>
    </reaction>
</comment>
<keyword evidence="1" id="KW-0378">Hydrolase</keyword>